<keyword evidence="12" id="KW-0808">Transferase</keyword>
<evidence type="ECO:0000256" key="2">
    <source>
        <dbReference type="ARBA" id="ARBA00007723"/>
    </source>
</evidence>
<dbReference type="HAMAP" id="MF_01697">
    <property type="entry name" value="MshC"/>
    <property type="match status" value="1"/>
</dbReference>
<evidence type="ECO:0000256" key="7">
    <source>
        <dbReference type="ARBA" id="ARBA00022833"/>
    </source>
</evidence>
<accession>A0ABP5I1C7</accession>
<proteinExistence type="inferred from homology"/>
<feature type="binding site" evidence="10">
    <location>
        <position position="237"/>
    </location>
    <ligand>
        <name>Zn(2+)</name>
        <dbReference type="ChEBI" id="CHEBI:29105"/>
    </ligand>
</feature>
<dbReference type="Gene3D" id="3.40.50.620">
    <property type="entry name" value="HUPs"/>
    <property type="match status" value="1"/>
</dbReference>
<evidence type="ECO:0000313" key="13">
    <source>
        <dbReference type="Proteomes" id="UP001500984"/>
    </source>
</evidence>
<dbReference type="Proteomes" id="UP001500984">
    <property type="component" value="Unassembled WGS sequence"/>
</dbReference>
<keyword evidence="5 10" id="KW-0479">Metal-binding</keyword>
<keyword evidence="8 10" id="KW-0067">ATP-binding</keyword>
<evidence type="ECO:0000256" key="9">
    <source>
        <dbReference type="ARBA" id="ARBA00048350"/>
    </source>
</evidence>
<evidence type="ECO:0000256" key="4">
    <source>
        <dbReference type="ARBA" id="ARBA00022598"/>
    </source>
</evidence>
<dbReference type="GO" id="GO:0016874">
    <property type="term" value="F:ligase activity"/>
    <property type="evidence" value="ECO:0007669"/>
    <property type="project" value="UniProtKB-KW"/>
</dbReference>
<dbReference type="Pfam" id="PF01406">
    <property type="entry name" value="tRNA-synt_1e"/>
    <property type="match status" value="1"/>
</dbReference>
<keyword evidence="12" id="KW-0418">Kinase</keyword>
<name>A0ABP5I1C7_9MICO</name>
<dbReference type="InterPro" id="IPR017812">
    <property type="entry name" value="Mycothiol_ligase_MshC"/>
</dbReference>
<comment type="catalytic activity">
    <reaction evidence="9 10">
        <text>1D-myo-inositol 2-amino-2-deoxy-alpha-D-glucopyranoside + L-cysteine + ATP = 1D-myo-inositol 2-(L-cysteinylamino)-2-deoxy-alpha-D-glucopyranoside + AMP + diphosphate + H(+)</text>
        <dbReference type="Rhea" id="RHEA:26176"/>
        <dbReference type="ChEBI" id="CHEBI:15378"/>
        <dbReference type="ChEBI" id="CHEBI:30616"/>
        <dbReference type="ChEBI" id="CHEBI:33019"/>
        <dbReference type="ChEBI" id="CHEBI:35235"/>
        <dbReference type="ChEBI" id="CHEBI:58886"/>
        <dbReference type="ChEBI" id="CHEBI:58887"/>
        <dbReference type="ChEBI" id="CHEBI:456215"/>
        <dbReference type="EC" id="6.3.1.13"/>
    </reaction>
</comment>
<feature type="short sequence motif" description="'ERGGDP' region" evidence="10">
    <location>
        <begin position="167"/>
        <end position="172"/>
    </location>
</feature>
<keyword evidence="4 10" id="KW-0436">Ligase</keyword>
<evidence type="ECO:0000313" key="12">
    <source>
        <dbReference type="EMBL" id="GAA2091727.1"/>
    </source>
</evidence>
<gene>
    <name evidence="10 12" type="primary">mshC</name>
    <name evidence="12" type="ORF">GCM10009823_09070</name>
</gene>
<dbReference type="Gene3D" id="1.20.120.640">
    <property type="entry name" value="Anticodon-binding domain of a subclass of class I aminoacyl-tRNA synthetases"/>
    <property type="match status" value="1"/>
</dbReference>
<feature type="binding site" evidence="10">
    <location>
        <begin position="230"/>
        <end position="232"/>
    </location>
    <ligand>
        <name>L-cysteinyl-5'-AMP</name>
        <dbReference type="ChEBI" id="CHEBI:144924"/>
    </ligand>
</feature>
<reference evidence="13" key="1">
    <citation type="journal article" date="2019" name="Int. J. Syst. Evol. Microbiol.">
        <title>The Global Catalogue of Microorganisms (GCM) 10K type strain sequencing project: providing services to taxonomists for standard genome sequencing and annotation.</title>
        <authorList>
            <consortium name="The Broad Institute Genomics Platform"/>
            <consortium name="The Broad Institute Genome Sequencing Center for Infectious Disease"/>
            <person name="Wu L."/>
            <person name="Ma J."/>
        </authorList>
    </citation>
    <scope>NUCLEOTIDE SEQUENCE [LARGE SCALE GENOMIC DNA]</scope>
    <source>
        <strain evidence="13">JCM 15900</strain>
    </source>
</reference>
<evidence type="ECO:0000256" key="5">
    <source>
        <dbReference type="ARBA" id="ARBA00022723"/>
    </source>
</evidence>
<comment type="caution">
    <text evidence="12">The sequence shown here is derived from an EMBL/GenBank/DDBJ whole genome shotgun (WGS) entry which is preliminary data.</text>
</comment>
<sequence length="393" mass="42766">MFCSSHRGPAGTCRKKKEARLYVCGITPYDATHLGHAATYVAFDVLQRLWLDAGIEVTYVQNTTDVDDPLLERAAATGVDWRELATSQIDLFRSDMEHLRVLPPAHYIGAVESIPEVVEAVTALVDSGCAYTLDNGDVYYRVSSEVEPPFGSVSHLTRAEMLPVFAERGGDPETPGKEDPLDPLLWRAARPGEPEWDGGRLGPGRPGWHIECAVIAQRYAGLPLTVQGGGSDLAFPHHEMGAAHAESLTGRPFAEAYMHVGMVGYEGEKMSKSKGNLVIVSRLVEQGADPMAIRAVLLSHHYRSDWMYVDGLLEDATARLEAWRAAAHAGTDKEEAEELVAELRAVLADDLDTPAALDLLDNWADESDDGDSDPEGTRLVIDAVDALLGIDLR</sequence>
<feature type="short sequence motif" description="'HIGH' region" evidence="10">
    <location>
        <begin position="26"/>
        <end position="36"/>
    </location>
</feature>
<feature type="binding site" evidence="10">
    <location>
        <position position="208"/>
    </location>
    <ligand>
        <name>L-cysteinyl-5'-AMP</name>
        <dbReference type="ChEBI" id="CHEBI:144924"/>
    </ligand>
</feature>
<feature type="binding site" evidence="10">
    <location>
        <position position="24"/>
    </location>
    <ligand>
        <name>Zn(2+)</name>
        <dbReference type="ChEBI" id="CHEBI:29105"/>
    </ligand>
</feature>
<dbReference type="SUPFAM" id="SSF52374">
    <property type="entry name" value="Nucleotidylyl transferase"/>
    <property type="match status" value="1"/>
</dbReference>
<evidence type="ECO:0000256" key="1">
    <source>
        <dbReference type="ARBA" id="ARBA00003679"/>
    </source>
</evidence>
<evidence type="ECO:0000256" key="6">
    <source>
        <dbReference type="ARBA" id="ARBA00022741"/>
    </source>
</evidence>
<dbReference type="PANTHER" id="PTHR10890:SF3">
    <property type="entry name" value="CYSTEINE--TRNA LIGASE, CYTOPLASMIC"/>
    <property type="match status" value="1"/>
</dbReference>
<evidence type="ECO:0000256" key="10">
    <source>
        <dbReference type="HAMAP-Rule" id="MF_01697"/>
    </source>
</evidence>
<keyword evidence="7 10" id="KW-0862">Zinc</keyword>
<dbReference type="PRINTS" id="PR00983">
    <property type="entry name" value="TRNASYNTHCYS"/>
</dbReference>
<feature type="short sequence motif" description="'KMSKS' region" evidence="10">
    <location>
        <begin position="269"/>
        <end position="273"/>
    </location>
</feature>
<feature type="domain" description="tRNA synthetases class I catalytic" evidence="11">
    <location>
        <begin position="15"/>
        <end position="317"/>
    </location>
</feature>
<dbReference type="NCBIfam" id="TIGR03447">
    <property type="entry name" value="mycothiol_MshC"/>
    <property type="match status" value="1"/>
</dbReference>
<comment type="subunit">
    <text evidence="3 10">Monomer.</text>
</comment>
<protein>
    <recommendedName>
        <fullName evidence="10">L-cysteine:1D-myo-inositol 2-amino-2-deoxy-alpha-D-glucopyranoside ligase</fullName>
        <shortName evidence="10">L-Cys:GlcN-Ins ligase</shortName>
        <ecNumber evidence="10">6.3.1.13</ecNumber>
    </recommendedName>
    <alternativeName>
        <fullName evidence="10">Mycothiol ligase</fullName>
        <shortName evidence="10">MSH ligase</shortName>
    </alternativeName>
</protein>
<dbReference type="EMBL" id="BAAAPZ010000002">
    <property type="protein sequence ID" value="GAA2091727.1"/>
    <property type="molecule type" value="Genomic_DNA"/>
</dbReference>
<feature type="binding site" evidence="10">
    <location>
        <begin position="62"/>
        <end position="64"/>
    </location>
    <ligand>
        <name>L-cysteinyl-5'-AMP</name>
        <dbReference type="ChEBI" id="CHEBI:144924"/>
    </ligand>
</feature>
<feature type="binding site" evidence="10">
    <location>
        <begin position="24"/>
        <end position="27"/>
    </location>
    <ligand>
        <name>L-cysteinyl-5'-AMP</name>
        <dbReference type="ChEBI" id="CHEBI:144924"/>
    </ligand>
</feature>
<feature type="binding site" evidence="10">
    <location>
        <position position="263"/>
    </location>
    <ligand>
        <name>L-cysteinyl-5'-AMP</name>
        <dbReference type="ChEBI" id="CHEBI:144924"/>
    </ligand>
</feature>
<evidence type="ECO:0000256" key="8">
    <source>
        <dbReference type="ARBA" id="ARBA00022840"/>
    </source>
</evidence>
<comment type="cofactor">
    <cofactor evidence="10">
        <name>Zn(2+)</name>
        <dbReference type="ChEBI" id="CHEBI:29105"/>
    </cofactor>
    <text evidence="10">Binds 1 zinc ion per subunit.</text>
</comment>
<evidence type="ECO:0000256" key="3">
    <source>
        <dbReference type="ARBA" id="ARBA00011245"/>
    </source>
</evidence>
<evidence type="ECO:0000259" key="11">
    <source>
        <dbReference type="Pfam" id="PF01406"/>
    </source>
</evidence>
<organism evidence="12 13">
    <name type="scientific">Brevibacterium salitolerans</name>
    <dbReference type="NCBI Taxonomy" id="1403566"/>
    <lineage>
        <taxon>Bacteria</taxon>
        <taxon>Bacillati</taxon>
        <taxon>Actinomycetota</taxon>
        <taxon>Actinomycetes</taxon>
        <taxon>Micrococcales</taxon>
        <taxon>Brevibacteriaceae</taxon>
        <taxon>Brevibacterium</taxon>
    </lineage>
</organism>
<feature type="binding site" evidence="10">
    <location>
        <position position="39"/>
    </location>
    <ligand>
        <name>L-cysteinyl-5'-AMP</name>
        <dbReference type="ChEBI" id="CHEBI:144924"/>
    </ligand>
</feature>
<comment type="similarity">
    <text evidence="2 10">Belongs to the class-I aminoacyl-tRNA synthetase family. MshC subfamily.</text>
</comment>
<dbReference type="PANTHER" id="PTHR10890">
    <property type="entry name" value="CYSTEINYL-TRNA SYNTHETASE"/>
    <property type="match status" value="1"/>
</dbReference>
<dbReference type="InterPro" id="IPR032678">
    <property type="entry name" value="tRNA-synt_1_cat_dom"/>
</dbReference>
<dbReference type="InterPro" id="IPR014729">
    <property type="entry name" value="Rossmann-like_a/b/a_fold"/>
</dbReference>
<keyword evidence="13" id="KW-1185">Reference proteome</keyword>
<dbReference type="EC" id="6.3.1.13" evidence="10"/>
<comment type="function">
    <text evidence="1 10">Catalyzes the ATP-dependent condensation of GlcN-Ins and L-cysteine to form L-Cys-GlcN-Ins.</text>
</comment>
<dbReference type="GO" id="GO:0016301">
    <property type="term" value="F:kinase activity"/>
    <property type="evidence" value="ECO:0007669"/>
    <property type="project" value="UniProtKB-KW"/>
</dbReference>
<keyword evidence="6 10" id="KW-0547">Nucleotide-binding</keyword>
<feature type="binding site" evidence="10">
    <location>
        <position position="212"/>
    </location>
    <ligand>
        <name>Zn(2+)</name>
        <dbReference type="ChEBI" id="CHEBI:29105"/>
    </ligand>
</feature>
<dbReference type="InterPro" id="IPR024909">
    <property type="entry name" value="Cys-tRNA/MSH_ligase"/>
</dbReference>